<name>A0A3M9MSU4_9BACT</name>
<gene>
    <name evidence="1" type="ORF">EFB08_08110</name>
</gene>
<accession>A0A3M9MSU4</accession>
<reference evidence="1 2" key="1">
    <citation type="submission" date="2018-11" db="EMBL/GenBank/DDBJ databases">
        <title>Rufibacter latericius sp. nov., isolated from water in Baiyang Lake.</title>
        <authorList>
            <person name="Yang Y."/>
        </authorList>
    </citation>
    <scope>NUCLEOTIDE SEQUENCE [LARGE SCALE GENOMIC DNA]</scope>
    <source>
        <strain evidence="1 2">R-22-1c-1</strain>
    </source>
</reference>
<evidence type="ECO:0000313" key="1">
    <source>
        <dbReference type="EMBL" id="RNI28594.1"/>
    </source>
</evidence>
<dbReference type="Pfam" id="PF14125">
    <property type="entry name" value="DUF4292"/>
    <property type="match status" value="1"/>
</dbReference>
<dbReference type="EMBL" id="RJJD01000004">
    <property type="protein sequence ID" value="RNI28594.1"/>
    <property type="molecule type" value="Genomic_DNA"/>
</dbReference>
<proteinExistence type="predicted"/>
<protein>
    <submittedName>
        <fullName evidence="1">DUF4292 domain-containing protein</fullName>
    </submittedName>
</protein>
<dbReference type="Gene3D" id="2.50.20.10">
    <property type="entry name" value="Lipoprotein localisation LolA/LolB/LppX"/>
    <property type="match status" value="1"/>
</dbReference>
<evidence type="ECO:0000313" key="2">
    <source>
        <dbReference type="Proteomes" id="UP000272117"/>
    </source>
</evidence>
<dbReference type="PROSITE" id="PS51257">
    <property type="entry name" value="PROKAR_LIPOPROTEIN"/>
    <property type="match status" value="1"/>
</dbReference>
<dbReference type="InterPro" id="IPR025634">
    <property type="entry name" value="DUF4292"/>
</dbReference>
<keyword evidence="2" id="KW-1185">Reference proteome</keyword>
<organism evidence="1 2">
    <name type="scientific">Rufibacter latericius</name>
    <dbReference type="NCBI Taxonomy" id="2487040"/>
    <lineage>
        <taxon>Bacteria</taxon>
        <taxon>Pseudomonadati</taxon>
        <taxon>Bacteroidota</taxon>
        <taxon>Cytophagia</taxon>
        <taxon>Cytophagales</taxon>
        <taxon>Hymenobacteraceae</taxon>
        <taxon>Rufibacter</taxon>
    </lineage>
</organism>
<dbReference type="Proteomes" id="UP000272117">
    <property type="component" value="Unassembled WGS sequence"/>
</dbReference>
<dbReference type="AlphaFoldDB" id="A0A3M9MSU4"/>
<comment type="caution">
    <text evidence="1">The sequence shown here is derived from an EMBL/GenBank/DDBJ whole genome shotgun (WGS) entry which is preliminary data.</text>
</comment>
<dbReference type="RefSeq" id="WP_123126451.1">
    <property type="nucleotide sequence ID" value="NZ_RJJD01000004.1"/>
</dbReference>
<sequence length="253" mass="28454">MNSKSYIYALGLSLLVLVGCGKKEVPGASGAVAPESINRVNVVNTDYTFFSAKGKVQSESTKINANLTLRMKKNEVIWASVQALGFEAARLKVTPDSVYVVNRLKDEYFVGSYNMLQERYNVDVDFKTLQDILIGNFVAGDNGREKLEQEGPVQHLRSLRTNLQIDQFVDTTKFKLKRTEVRNLQTKDFMTVDYQDFEDLNGKPFAMAMLLSIQQPEGNTAKTTVVAVKHRQVSTSETSLDFPFSVPSNYERK</sequence>
<dbReference type="OrthoDB" id="849114at2"/>